<dbReference type="EC" id="2.7.7.13" evidence="2"/>
<protein>
    <recommendedName>
        <fullName evidence="2">mannose-1-phosphate guanylyltransferase</fullName>
        <ecNumber evidence="2">2.7.7.13</ecNumber>
    </recommendedName>
</protein>
<reference evidence="10 11" key="2">
    <citation type="submission" date="2016-08" db="EMBL/GenBank/DDBJ databases">
        <title>Orenia metallireducens sp. nov. strain Z6, a Novel Metal-reducing Firmicute from the Deep Subsurface.</title>
        <authorList>
            <person name="Maxim B.I."/>
            <person name="Kenneth K."/>
            <person name="Flynn T.M."/>
            <person name="Oloughlin E.J."/>
            <person name="Locke R.A."/>
            <person name="Weber J.R."/>
            <person name="Egan S.M."/>
            <person name="Mackie R.I."/>
            <person name="Cann I.K."/>
        </authorList>
    </citation>
    <scope>NUCLEOTIDE SEQUENCE [LARGE SCALE GENOMIC DNA]</scope>
    <source>
        <strain evidence="10 11">Z6</strain>
    </source>
</reference>
<dbReference type="OrthoDB" id="9806359at2"/>
<proteinExistence type="inferred from homology"/>
<dbReference type="InterPro" id="IPR049577">
    <property type="entry name" value="GMPP_N"/>
</dbReference>
<reference evidence="11" key="1">
    <citation type="submission" date="2016-07" db="EMBL/GenBank/DDBJ databases">
        <authorList>
            <person name="Florea S."/>
            <person name="Webb J.S."/>
            <person name="Jaromczyk J."/>
            <person name="Schardl C.L."/>
        </authorList>
    </citation>
    <scope>NUCLEOTIDE SEQUENCE [LARGE SCALE GENOMIC DNA]</scope>
    <source>
        <strain evidence="11">Z6</strain>
    </source>
</reference>
<dbReference type="GO" id="GO:0004475">
    <property type="term" value="F:mannose-1-phosphate guanylyltransferase (GTP) activity"/>
    <property type="evidence" value="ECO:0007669"/>
    <property type="project" value="UniProtKB-EC"/>
</dbReference>
<evidence type="ECO:0000256" key="4">
    <source>
        <dbReference type="ARBA" id="ARBA00022695"/>
    </source>
</evidence>
<dbReference type="CDD" id="cd02509">
    <property type="entry name" value="GDP-M1P_Guanylyltransferase"/>
    <property type="match status" value="1"/>
</dbReference>
<dbReference type="EMBL" id="LWDV01000010">
    <property type="protein sequence ID" value="OCL25575.1"/>
    <property type="molecule type" value="Genomic_DNA"/>
</dbReference>
<dbReference type="PANTHER" id="PTHR46390">
    <property type="entry name" value="MANNOSE-1-PHOSPHATE GUANYLYLTRANSFERASE"/>
    <property type="match status" value="1"/>
</dbReference>
<comment type="catalytic activity">
    <reaction evidence="7">
        <text>alpha-D-mannose 1-phosphate + GTP + H(+) = GDP-alpha-D-mannose + diphosphate</text>
        <dbReference type="Rhea" id="RHEA:15229"/>
        <dbReference type="ChEBI" id="CHEBI:15378"/>
        <dbReference type="ChEBI" id="CHEBI:33019"/>
        <dbReference type="ChEBI" id="CHEBI:37565"/>
        <dbReference type="ChEBI" id="CHEBI:57527"/>
        <dbReference type="ChEBI" id="CHEBI:58409"/>
        <dbReference type="EC" id="2.7.7.13"/>
    </reaction>
</comment>
<dbReference type="GO" id="GO:0005525">
    <property type="term" value="F:GTP binding"/>
    <property type="evidence" value="ECO:0007669"/>
    <property type="project" value="UniProtKB-KW"/>
</dbReference>
<keyword evidence="4 10" id="KW-0548">Nucleotidyltransferase</keyword>
<dbReference type="RefSeq" id="WP_068719487.1">
    <property type="nucleotide sequence ID" value="NZ_LWDV01000010.1"/>
</dbReference>
<keyword evidence="3 10" id="KW-0808">Transferase</keyword>
<evidence type="ECO:0000256" key="2">
    <source>
        <dbReference type="ARBA" id="ARBA00012387"/>
    </source>
</evidence>
<sequence>MITPLIMAGGVGSRFWPLSRKDRPKQFLNLVDKDRSMIQATVDRISKLTAHDNIFIATSQEYVGKIQEHLPEIPAENLTVEPMRRNTAACIGLAALYIERKDPEGVMVVLPSDHLIIDEERFLDTVQSAVKVAEEGDNLVTIGIEPSHPETGYGYINYENKYDEVNGHEIFEVKAFTEKPNRDKAERFLEAGTYLWNSGMFVWKVSTIRKMFEIHMPQLHQGLEIMKEAIGTAQEEEIIKAEFEKLADISIDYGIMEKAEDIYVIPGSFGWDDIGSWPALERVEKRDKHGNVIRGHHIGIDTKNTIVHGNGKIITTVGLDDIVIVDTEDAILICDKKRAQEVKEIRNLLASKGLEDCL</sequence>
<dbReference type="Proteomes" id="UP000093514">
    <property type="component" value="Unassembled WGS sequence"/>
</dbReference>
<dbReference type="FunFam" id="3.90.550.10:FF:000046">
    <property type="entry name" value="Mannose-1-phosphate guanylyltransferase (GDP)"/>
    <property type="match status" value="1"/>
</dbReference>
<evidence type="ECO:0000256" key="6">
    <source>
        <dbReference type="ARBA" id="ARBA00023134"/>
    </source>
</evidence>
<keyword evidence="6" id="KW-0342">GTP-binding</keyword>
<evidence type="ECO:0000259" key="8">
    <source>
        <dbReference type="Pfam" id="PF00483"/>
    </source>
</evidence>
<comment type="caution">
    <text evidence="10">The sequence shown here is derived from an EMBL/GenBank/DDBJ whole genome shotgun (WGS) entry which is preliminary data.</text>
</comment>
<organism evidence="10 11">
    <name type="scientific">Orenia metallireducens</name>
    <dbReference type="NCBI Taxonomy" id="1413210"/>
    <lineage>
        <taxon>Bacteria</taxon>
        <taxon>Bacillati</taxon>
        <taxon>Bacillota</taxon>
        <taxon>Clostridia</taxon>
        <taxon>Halanaerobiales</taxon>
        <taxon>Halobacteroidaceae</taxon>
        <taxon>Orenia</taxon>
    </lineage>
</organism>
<keyword evidence="11" id="KW-1185">Reference proteome</keyword>
<evidence type="ECO:0000259" key="9">
    <source>
        <dbReference type="Pfam" id="PF22640"/>
    </source>
</evidence>
<evidence type="ECO:0000256" key="5">
    <source>
        <dbReference type="ARBA" id="ARBA00022741"/>
    </source>
</evidence>
<dbReference type="InterPro" id="IPR029044">
    <property type="entry name" value="Nucleotide-diphossugar_trans"/>
</dbReference>
<dbReference type="InterPro" id="IPR005835">
    <property type="entry name" value="NTP_transferase_dom"/>
</dbReference>
<dbReference type="InterPro" id="IPR054566">
    <property type="entry name" value="ManC/GMP-like_b-helix"/>
</dbReference>
<evidence type="ECO:0000256" key="7">
    <source>
        <dbReference type="ARBA" id="ARBA00047343"/>
    </source>
</evidence>
<dbReference type="InterPro" id="IPR051161">
    <property type="entry name" value="Mannose-6P_isomerase_type2"/>
</dbReference>
<evidence type="ECO:0000313" key="11">
    <source>
        <dbReference type="Proteomes" id="UP000093514"/>
    </source>
</evidence>
<dbReference type="SUPFAM" id="SSF159283">
    <property type="entry name" value="Guanosine diphospho-D-mannose pyrophosphorylase/mannose-6-phosphate isomerase linker domain"/>
    <property type="match status" value="1"/>
</dbReference>
<dbReference type="Gene3D" id="3.90.550.10">
    <property type="entry name" value="Spore Coat Polysaccharide Biosynthesis Protein SpsA, Chain A"/>
    <property type="match status" value="1"/>
</dbReference>
<name>A0A1C0A609_9FIRM</name>
<dbReference type="SUPFAM" id="SSF53448">
    <property type="entry name" value="Nucleotide-diphospho-sugar transferases"/>
    <property type="match status" value="1"/>
</dbReference>
<comment type="similarity">
    <text evidence="1">Belongs to the mannose-6-phosphate isomerase type 2 family.</text>
</comment>
<feature type="domain" description="MannoseP isomerase/GMP-like beta-helix" evidence="9">
    <location>
        <begin position="295"/>
        <end position="345"/>
    </location>
</feature>
<gene>
    <name evidence="10" type="ORF">U472_14685</name>
</gene>
<accession>A0A1C0A609</accession>
<feature type="domain" description="Nucleotidyl transferase" evidence="8">
    <location>
        <begin position="4"/>
        <end position="286"/>
    </location>
</feature>
<dbReference type="GO" id="GO:0009298">
    <property type="term" value="P:GDP-mannose biosynthetic process"/>
    <property type="evidence" value="ECO:0007669"/>
    <property type="project" value="TreeGrafter"/>
</dbReference>
<dbReference type="Pfam" id="PF22640">
    <property type="entry name" value="ManC_GMP_beta-helix"/>
    <property type="match status" value="1"/>
</dbReference>
<evidence type="ECO:0000256" key="3">
    <source>
        <dbReference type="ARBA" id="ARBA00022679"/>
    </source>
</evidence>
<dbReference type="PANTHER" id="PTHR46390:SF1">
    <property type="entry name" value="MANNOSE-1-PHOSPHATE GUANYLYLTRANSFERASE"/>
    <property type="match status" value="1"/>
</dbReference>
<evidence type="ECO:0000313" key="10">
    <source>
        <dbReference type="EMBL" id="OCL25575.1"/>
    </source>
</evidence>
<keyword evidence="5" id="KW-0547">Nucleotide-binding</keyword>
<dbReference type="AlphaFoldDB" id="A0A1C0A609"/>
<evidence type="ECO:0000256" key="1">
    <source>
        <dbReference type="ARBA" id="ARBA00006115"/>
    </source>
</evidence>
<dbReference type="Pfam" id="PF00483">
    <property type="entry name" value="NTP_transferase"/>
    <property type="match status" value="1"/>
</dbReference>